<dbReference type="AlphaFoldDB" id="W9KPE9"/>
<reference evidence="1" key="1">
    <citation type="submission" date="2011-06" db="EMBL/GenBank/DDBJ databases">
        <title>The Genome Sequence of Fusarium oxysporum Fo47.</title>
        <authorList>
            <consortium name="The Broad Institute Genome Sequencing Platform"/>
            <person name="Ma L.-J."/>
            <person name="Gale L.R."/>
            <person name="Schwartz D.C."/>
            <person name="Zhou S."/>
            <person name="Corby-Kistler H."/>
            <person name="Young S.K."/>
            <person name="Zeng Q."/>
            <person name="Gargeya S."/>
            <person name="Fitzgerald M."/>
            <person name="Haas B."/>
            <person name="Abouelleil A."/>
            <person name="Alvarado L."/>
            <person name="Arachchi H.M."/>
            <person name="Berlin A."/>
            <person name="Brown A."/>
            <person name="Chapman S.B."/>
            <person name="Chen Z."/>
            <person name="Dunbar C."/>
            <person name="Freedman E."/>
            <person name="Gearin G."/>
            <person name="Gellesch M."/>
            <person name="Goldberg J."/>
            <person name="Griggs A."/>
            <person name="Gujja S."/>
            <person name="Heiman D."/>
            <person name="Howarth C."/>
            <person name="Larson L."/>
            <person name="Lui A."/>
            <person name="MacDonald P.J.P."/>
            <person name="Mehta T."/>
            <person name="Montmayeur A."/>
            <person name="Murphy C."/>
            <person name="Neiman D."/>
            <person name="Pearson M."/>
            <person name="Priest M."/>
            <person name="Roberts A."/>
            <person name="Saif S."/>
            <person name="Shea T."/>
            <person name="Shenoy N."/>
            <person name="Sisk P."/>
            <person name="Stolte C."/>
            <person name="Sykes S."/>
            <person name="Wortman J."/>
            <person name="Nusbaum C."/>
            <person name="Birren B."/>
        </authorList>
    </citation>
    <scope>NUCLEOTIDE SEQUENCE [LARGE SCALE GENOMIC DNA]</scope>
    <source>
        <strain evidence="1">Fo47</strain>
    </source>
</reference>
<dbReference type="Proteomes" id="UP000030766">
    <property type="component" value="Unassembled WGS sequence"/>
</dbReference>
<reference evidence="1" key="2">
    <citation type="submission" date="2012-06" db="EMBL/GenBank/DDBJ databases">
        <title>Annotation of the Genome Sequence of Fusarium oxysporum Fo47.</title>
        <authorList>
            <consortium name="The Broad Institute Genomics Platform"/>
            <person name="Ma L.-J."/>
            <person name="Corby-Kistler H."/>
            <person name="Broz K."/>
            <person name="Gale L.R."/>
            <person name="Jonkers W."/>
            <person name="O'Donnell K."/>
            <person name="Ploetz R."/>
            <person name="Steinberg C."/>
            <person name="Schwartz D.C."/>
            <person name="VanEtten H."/>
            <person name="Zhou S."/>
            <person name="Young S.K."/>
            <person name="Zeng Q."/>
            <person name="Gargeya S."/>
            <person name="Fitzgerald M."/>
            <person name="Abouelleil A."/>
            <person name="Alvarado L."/>
            <person name="Chapman S.B."/>
            <person name="Gainer-Dewar J."/>
            <person name="Goldberg J."/>
            <person name="Griggs A."/>
            <person name="Gujja S."/>
            <person name="Hansen M."/>
            <person name="Howarth C."/>
            <person name="Imamovic A."/>
            <person name="Ireland A."/>
            <person name="Larimer J."/>
            <person name="McCowan C."/>
            <person name="Murphy C."/>
            <person name="Pearson M."/>
            <person name="Poon T.W."/>
            <person name="Priest M."/>
            <person name="Roberts A."/>
            <person name="Saif S."/>
            <person name="Shea T."/>
            <person name="Sykes S."/>
            <person name="Wortman J."/>
            <person name="Nusbaum C."/>
            <person name="Birren B."/>
        </authorList>
    </citation>
    <scope>NUCLEOTIDE SEQUENCE</scope>
    <source>
        <strain evidence="1">Fo47</strain>
    </source>
</reference>
<dbReference type="VEuPathDB" id="FungiDB:FOZG_02459"/>
<gene>
    <name evidence="1" type="ORF">FOZG_02459</name>
</gene>
<name>W9KPE9_FUSOX</name>
<dbReference type="EMBL" id="JH717897">
    <property type="protein sequence ID" value="EWZ46307.1"/>
    <property type="molecule type" value="Genomic_DNA"/>
</dbReference>
<accession>W9KPE9</accession>
<dbReference type="HOGENOM" id="CLU_3392427_0_0_1"/>
<proteinExistence type="predicted"/>
<evidence type="ECO:0000313" key="1">
    <source>
        <dbReference type="EMBL" id="EWZ46307.1"/>
    </source>
</evidence>
<protein>
    <submittedName>
        <fullName evidence="1">Uncharacterized protein</fullName>
    </submittedName>
</protein>
<sequence>MLRNAQVLRCSARRRSYIFRADNGWIARTLLT</sequence>
<organism evidence="1">
    <name type="scientific">Fusarium oxysporum Fo47</name>
    <dbReference type="NCBI Taxonomy" id="660027"/>
    <lineage>
        <taxon>Eukaryota</taxon>
        <taxon>Fungi</taxon>
        <taxon>Dikarya</taxon>
        <taxon>Ascomycota</taxon>
        <taxon>Pezizomycotina</taxon>
        <taxon>Sordariomycetes</taxon>
        <taxon>Hypocreomycetidae</taxon>
        <taxon>Hypocreales</taxon>
        <taxon>Nectriaceae</taxon>
        <taxon>Fusarium</taxon>
        <taxon>Fusarium oxysporum species complex</taxon>
    </lineage>
</organism>